<feature type="non-terminal residue" evidence="1">
    <location>
        <position position="596"/>
    </location>
</feature>
<dbReference type="EMBL" id="CAJVQC010013193">
    <property type="protein sequence ID" value="CAG8645838.1"/>
    <property type="molecule type" value="Genomic_DNA"/>
</dbReference>
<dbReference type="Proteomes" id="UP000789920">
    <property type="component" value="Unassembled WGS sequence"/>
</dbReference>
<reference evidence="1" key="1">
    <citation type="submission" date="2021-06" db="EMBL/GenBank/DDBJ databases">
        <authorList>
            <person name="Kallberg Y."/>
            <person name="Tangrot J."/>
            <person name="Rosling A."/>
        </authorList>
    </citation>
    <scope>NUCLEOTIDE SEQUENCE</scope>
    <source>
        <strain evidence="1">MA461A</strain>
    </source>
</reference>
<name>A0ACA9NE12_9GLOM</name>
<feature type="non-terminal residue" evidence="1">
    <location>
        <position position="1"/>
    </location>
</feature>
<comment type="caution">
    <text evidence="1">The sequence shown here is derived from an EMBL/GenBank/DDBJ whole genome shotgun (WGS) entry which is preliminary data.</text>
</comment>
<sequence>NTLTCHWGHYQSTFSEPLKITIFGESLVVTIRVPLVDHWDHYWSTLLSSPNVSKSQLSVPSLLSIENLANWLANPEINNNPSIISKKTAKDMFKVDGAEYTFSTWFATIEEEKIYEAGMTEKHYDNFKIVDKYEPIRESKKPDSKRLMPMKDGALNCVAQQIIEHFEKAKKDMDIVELEKILKRPIKLLDNTHGTIFNSRKYQTDRMVEYYNDNAWKAINKALQGPQAIWLIGLELREREILEEIQSIFQFVLEDGLELAEQVFGANHARDKLANEINDWHLTPASVHENIKQSCVKHGHGGYWNTPNYQVEDVVCIDMKECYPASMRVAVNGELPQDDIIGFAQIRSFKFVLNIHPVIPIWYRKHFACRSGEGCGKAKGWTPIILLRYLLEAGILESITIGEAIISLTKQTKVWLPKNQDISCAIIGNFTQENKVEEKRLTHWVVIDEGELDFLIQDCIKEETYTGSNKCPLGHILTYYEGYQPQYTHLRASILAYVYINLLEMLQRFGPNEVVRIATDSIYIRREALYKIKNVSAFFKQVKQKISYYKDSVNTSKFLYLYDWHSCAVYNNPSFIESIKVFQKTKMPLAVGEYFP</sequence>
<protein>
    <submittedName>
        <fullName evidence="1">9023_t:CDS:1</fullName>
    </submittedName>
</protein>
<organism evidence="1 2">
    <name type="scientific">Racocetra persica</name>
    <dbReference type="NCBI Taxonomy" id="160502"/>
    <lineage>
        <taxon>Eukaryota</taxon>
        <taxon>Fungi</taxon>
        <taxon>Fungi incertae sedis</taxon>
        <taxon>Mucoromycota</taxon>
        <taxon>Glomeromycotina</taxon>
        <taxon>Glomeromycetes</taxon>
        <taxon>Diversisporales</taxon>
        <taxon>Gigasporaceae</taxon>
        <taxon>Racocetra</taxon>
    </lineage>
</organism>
<keyword evidence="2" id="KW-1185">Reference proteome</keyword>
<evidence type="ECO:0000313" key="2">
    <source>
        <dbReference type="Proteomes" id="UP000789920"/>
    </source>
</evidence>
<proteinExistence type="predicted"/>
<gene>
    <name evidence="1" type="ORF">RPERSI_LOCUS7666</name>
</gene>
<evidence type="ECO:0000313" key="1">
    <source>
        <dbReference type="EMBL" id="CAG8645838.1"/>
    </source>
</evidence>
<accession>A0ACA9NE12</accession>